<dbReference type="InterPro" id="IPR016084">
    <property type="entry name" value="Haem_Oase-like_multi-hlx"/>
</dbReference>
<dbReference type="Pfam" id="PF14518">
    <property type="entry name" value="Haem_oxygenas_2"/>
    <property type="match status" value="1"/>
</dbReference>
<evidence type="ECO:0008006" key="3">
    <source>
        <dbReference type="Google" id="ProtNLM"/>
    </source>
</evidence>
<dbReference type="RefSeq" id="WP_104475786.1">
    <property type="nucleotide sequence ID" value="NZ_MPZN01000036.1"/>
</dbReference>
<reference evidence="1 2" key="1">
    <citation type="journal article" date="2008" name="Int. J. Syst. Evol. Microbiol.">
        <title>Leifsonia pindariensis sp. nov., isolated from the Pindari glacier of the Indian Himalayas, and emended description of the genus Leifsonia.</title>
        <authorList>
            <person name="Reddy G.S."/>
            <person name="Prabagaran S.R."/>
            <person name="Shivaji S."/>
        </authorList>
    </citation>
    <scope>NUCLEOTIDE SEQUENCE [LARGE SCALE GENOMIC DNA]</scope>
    <source>
        <strain evidence="1 2">PON 10</strain>
    </source>
</reference>
<keyword evidence="2" id="KW-1185">Reference proteome</keyword>
<comment type="caution">
    <text evidence="1">The sequence shown here is derived from an EMBL/GenBank/DDBJ whole genome shotgun (WGS) entry which is preliminary data.</text>
</comment>
<proteinExistence type="predicted"/>
<accession>A0ABX5AV94</accession>
<sequence>MERLTSEISATKRAFPSVQPRGPLSRAVLNLLASDAPNPEPLLGELSELTSIALAASSDLVRDEDIQLCLFVLYSLHYGDVIERGDEWEWHPALVGARLEIERAFEASLRAQVACPPTPASVQEDVAAALFDMTSPDSGPSLARYVAKQATDEQLRELLIQRSVYTLKEADPHSWAIPRLTGRAKAALIEIQADEYGQGRPNNVHAAVYAATMRSVGLDDSYGAYLDEVPAITLASLNLMTMFGLNRRLRGAIVGHLAAFEMTSSIPSRLNSNGFRRLGYGEETTRYFDIHVEADAIHEQIAGRDLAGALAEDEPELLGDILFGAAACLAVDGWAGQHILEAWQDGRSSLRVRDAESEPAEVLL</sequence>
<evidence type="ECO:0000313" key="1">
    <source>
        <dbReference type="EMBL" id="PPL17641.1"/>
    </source>
</evidence>
<dbReference type="Gene3D" id="1.20.910.10">
    <property type="entry name" value="Heme oxygenase-like"/>
    <property type="match status" value="1"/>
</dbReference>
<dbReference type="Proteomes" id="UP000237755">
    <property type="component" value="Unassembled WGS sequence"/>
</dbReference>
<dbReference type="SMART" id="SM01236">
    <property type="entry name" value="Haem_oxygenase_2"/>
    <property type="match status" value="1"/>
</dbReference>
<dbReference type="SUPFAM" id="SSF48613">
    <property type="entry name" value="Heme oxygenase-like"/>
    <property type="match status" value="1"/>
</dbReference>
<dbReference type="EMBL" id="MPZN01000036">
    <property type="protein sequence ID" value="PPL17641.1"/>
    <property type="molecule type" value="Genomic_DNA"/>
</dbReference>
<protein>
    <recommendedName>
        <fullName evidence="3">Iron-containing redox enzyme family protein</fullName>
    </recommendedName>
</protein>
<gene>
    <name evidence="1" type="ORF">GY24_11255</name>
</gene>
<name>A0ABX5AV94_9MICO</name>
<organism evidence="1 2">
    <name type="scientific">Microterricola pindariensis</name>
    <dbReference type="NCBI Taxonomy" id="478010"/>
    <lineage>
        <taxon>Bacteria</taxon>
        <taxon>Bacillati</taxon>
        <taxon>Actinomycetota</taxon>
        <taxon>Actinomycetes</taxon>
        <taxon>Micrococcales</taxon>
        <taxon>Microbacteriaceae</taxon>
        <taxon>Microterricola</taxon>
    </lineage>
</organism>
<evidence type="ECO:0000313" key="2">
    <source>
        <dbReference type="Proteomes" id="UP000237755"/>
    </source>
</evidence>